<dbReference type="EMBL" id="GBRH01192550">
    <property type="protein sequence ID" value="JAE05346.1"/>
    <property type="molecule type" value="Transcribed_RNA"/>
</dbReference>
<dbReference type="AlphaFoldDB" id="A0A0A9F5B7"/>
<reference evidence="1" key="1">
    <citation type="submission" date="2014-09" db="EMBL/GenBank/DDBJ databases">
        <authorList>
            <person name="Magalhaes I.L.F."/>
            <person name="Oliveira U."/>
            <person name="Santos F.R."/>
            <person name="Vidigal T.H.D.A."/>
            <person name="Brescovit A.D."/>
            <person name="Santos A.J."/>
        </authorList>
    </citation>
    <scope>NUCLEOTIDE SEQUENCE</scope>
    <source>
        <tissue evidence="1">Shoot tissue taken approximately 20 cm above the soil surface</tissue>
    </source>
</reference>
<reference evidence="1" key="2">
    <citation type="journal article" date="2015" name="Data Brief">
        <title>Shoot transcriptome of the giant reed, Arundo donax.</title>
        <authorList>
            <person name="Barrero R.A."/>
            <person name="Guerrero F.D."/>
            <person name="Moolhuijzen P."/>
            <person name="Goolsby J.A."/>
            <person name="Tidwell J."/>
            <person name="Bellgard S.E."/>
            <person name="Bellgard M.I."/>
        </authorList>
    </citation>
    <scope>NUCLEOTIDE SEQUENCE</scope>
    <source>
        <tissue evidence="1">Shoot tissue taken approximately 20 cm above the soil surface</tissue>
    </source>
</reference>
<proteinExistence type="predicted"/>
<organism evidence="1">
    <name type="scientific">Arundo donax</name>
    <name type="common">Giant reed</name>
    <name type="synonym">Donax arundinaceus</name>
    <dbReference type="NCBI Taxonomy" id="35708"/>
    <lineage>
        <taxon>Eukaryota</taxon>
        <taxon>Viridiplantae</taxon>
        <taxon>Streptophyta</taxon>
        <taxon>Embryophyta</taxon>
        <taxon>Tracheophyta</taxon>
        <taxon>Spermatophyta</taxon>
        <taxon>Magnoliopsida</taxon>
        <taxon>Liliopsida</taxon>
        <taxon>Poales</taxon>
        <taxon>Poaceae</taxon>
        <taxon>PACMAD clade</taxon>
        <taxon>Arundinoideae</taxon>
        <taxon>Arundineae</taxon>
        <taxon>Arundo</taxon>
    </lineage>
</organism>
<name>A0A0A9F5B7_ARUDO</name>
<evidence type="ECO:0000313" key="1">
    <source>
        <dbReference type="EMBL" id="JAE05346.1"/>
    </source>
</evidence>
<sequence>MLQCSQTEFLLRIGRNQSQFLIMELMFVLWNTTNMSPAMMRPI</sequence>
<accession>A0A0A9F5B7</accession>
<protein>
    <submittedName>
        <fullName evidence="1">Uncharacterized protein</fullName>
    </submittedName>
</protein>